<reference evidence="5" key="1">
    <citation type="journal article" date="2020" name="Stud. Mycol.">
        <title>101 Dothideomycetes genomes: a test case for predicting lifestyles and emergence of pathogens.</title>
        <authorList>
            <person name="Haridas S."/>
            <person name="Albert R."/>
            <person name="Binder M."/>
            <person name="Bloem J."/>
            <person name="Labutti K."/>
            <person name="Salamov A."/>
            <person name="Andreopoulos B."/>
            <person name="Baker S."/>
            <person name="Barry K."/>
            <person name="Bills G."/>
            <person name="Bluhm B."/>
            <person name="Cannon C."/>
            <person name="Castanera R."/>
            <person name="Culley D."/>
            <person name="Daum C."/>
            <person name="Ezra D."/>
            <person name="Gonzalez J."/>
            <person name="Henrissat B."/>
            <person name="Kuo A."/>
            <person name="Liang C."/>
            <person name="Lipzen A."/>
            <person name="Lutzoni F."/>
            <person name="Magnuson J."/>
            <person name="Mondo S."/>
            <person name="Nolan M."/>
            <person name="Ohm R."/>
            <person name="Pangilinan J."/>
            <person name="Park H.-J."/>
            <person name="Ramirez L."/>
            <person name="Alfaro M."/>
            <person name="Sun H."/>
            <person name="Tritt A."/>
            <person name="Yoshinaga Y."/>
            <person name="Zwiers L.-H."/>
            <person name="Turgeon B."/>
            <person name="Goodwin S."/>
            <person name="Spatafora J."/>
            <person name="Crous P."/>
            <person name="Grigoriev I."/>
        </authorList>
    </citation>
    <scope>NUCLEOTIDE SEQUENCE</scope>
    <source>
        <strain evidence="5">CBS 262.69</strain>
    </source>
</reference>
<keyword evidence="2 4" id="KW-0479">Metal-binding</keyword>
<evidence type="ECO:0000256" key="1">
    <source>
        <dbReference type="ARBA" id="ARBA00007119"/>
    </source>
</evidence>
<dbReference type="InterPro" id="IPR000898">
    <property type="entry name" value="Indolamine_dOase"/>
</dbReference>
<keyword evidence="6" id="KW-1185">Reference proteome</keyword>
<evidence type="ECO:0000313" key="5">
    <source>
        <dbReference type="EMBL" id="KAF2404036.1"/>
    </source>
</evidence>
<comment type="similarity">
    <text evidence="1 4">Belongs to the indoleamine 2,3-dioxygenase family.</text>
</comment>
<dbReference type="SUPFAM" id="SSF140959">
    <property type="entry name" value="Indolic compounds 2,3-dioxygenase-like"/>
    <property type="match status" value="1"/>
</dbReference>
<dbReference type="GO" id="GO:0019441">
    <property type="term" value="P:L-tryptophan catabolic process to kynurenine"/>
    <property type="evidence" value="ECO:0007669"/>
    <property type="project" value="UniProtKB-UniRule"/>
</dbReference>
<dbReference type="GO" id="GO:0046872">
    <property type="term" value="F:metal ion binding"/>
    <property type="evidence" value="ECO:0007669"/>
    <property type="project" value="UniProtKB-UniRule"/>
</dbReference>
<keyword evidence="4" id="KW-0349">Heme</keyword>
<dbReference type="OrthoDB" id="10262710at2759"/>
<keyword evidence="4" id="KW-0223">Dioxygenase</keyword>
<dbReference type="Gene3D" id="1.20.58.480">
    <property type="match status" value="1"/>
</dbReference>
<feature type="non-terminal residue" evidence="5">
    <location>
        <position position="426"/>
    </location>
</feature>
<dbReference type="AlphaFoldDB" id="A0A6G1I7D7"/>
<dbReference type="PANTHER" id="PTHR28657">
    <property type="entry name" value="INDOLEAMINE 2,3-DIOXYGENASE"/>
    <property type="match status" value="1"/>
</dbReference>
<proteinExistence type="inferred from homology"/>
<protein>
    <recommendedName>
        <fullName evidence="4">Indoleamine 2,3-dioxygenase</fullName>
        <ecNumber evidence="4">1.13.11.52</ecNumber>
    </recommendedName>
</protein>
<evidence type="ECO:0000313" key="6">
    <source>
        <dbReference type="Proteomes" id="UP000799640"/>
    </source>
</evidence>
<evidence type="ECO:0000256" key="2">
    <source>
        <dbReference type="ARBA" id="ARBA00022723"/>
    </source>
</evidence>
<organism evidence="5 6">
    <name type="scientific">Trichodelitschia bisporula</name>
    <dbReference type="NCBI Taxonomy" id="703511"/>
    <lineage>
        <taxon>Eukaryota</taxon>
        <taxon>Fungi</taxon>
        <taxon>Dikarya</taxon>
        <taxon>Ascomycota</taxon>
        <taxon>Pezizomycotina</taxon>
        <taxon>Dothideomycetes</taxon>
        <taxon>Dothideomycetes incertae sedis</taxon>
        <taxon>Phaeotrichales</taxon>
        <taxon>Phaeotrichaceae</taxon>
        <taxon>Trichodelitschia</taxon>
    </lineage>
</organism>
<comment type="catalytic activity">
    <reaction evidence="4">
        <text>L-tryptophan + O2 = N-formyl-L-kynurenine</text>
        <dbReference type="Rhea" id="RHEA:24536"/>
        <dbReference type="ChEBI" id="CHEBI:15379"/>
        <dbReference type="ChEBI" id="CHEBI:57912"/>
        <dbReference type="ChEBI" id="CHEBI:58629"/>
    </reaction>
</comment>
<keyword evidence="4" id="KW-0560">Oxidoreductase</keyword>
<dbReference type="PANTHER" id="PTHR28657:SF3">
    <property type="entry name" value="INDOLEAMINE 2,3-DIOXYGENASE"/>
    <property type="match status" value="1"/>
</dbReference>
<dbReference type="InterPro" id="IPR037217">
    <property type="entry name" value="Trp/Indoleamine_2_3_dOase-like"/>
</dbReference>
<dbReference type="EC" id="1.13.11.52" evidence="4"/>
<dbReference type="EMBL" id="ML996689">
    <property type="protein sequence ID" value="KAF2404036.1"/>
    <property type="molecule type" value="Genomic_DNA"/>
</dbReference>
<comment type="function">
    <text evidence="4">Produces N-formyl-kynurenine through the oxidation of tryptophan.</text>
</comment>
<gene>
    <name evidence="5" type="ORF">EJ06DRAFT_470738</name>
</gene>
<evidence type="ECO:0000256" key="3">
    <source>
        <dbReference type="ARBA" id="ARBA00023004"/>
    </source>
</evidence>
<dbReference type="Proteomes" id="UP000799640">
    <property type="component" value="Unassembled WGS sequence"/>
</dbReference>
<dbReference type="GO" id="GO:0033754">
    <property type="term" value="F:indoleamine 2,3-dioxygenase activity"/>
    <property type="evidence" value="ECO:0007669"/>
    <property type="project" value="UniProtKB-EC"/>
</dbReference>
<keyword evidence="3 4" id="KW-0408">Iron</keyword>
<dbReference type="GO" id="GO:0020037">
    <property type="term" value="F:heme binding"/>
    <property type="evidence" value="ECO:0007669"/>
    <property type="project" value="UniProtKB-UniRule"/>
</dbReference>
<sequence length="426" mass="47163">MAWHAVEFTSVPPEYPNTQFYDTAGPHLPLPGLDPPHRGVFDLPVSYPPAPAIASGCDKKNATLHAFHVTADRGFLPRVDPVTTLPAAFSPLESLLQRLPIRRADGTPGLLASQSLIDAVFSELPDLSEEIDTHVADLPLMLALYRDYSFLATAFLFEPCFTRRRSNRHYGVARMMLPPCIARPLVKLAPFYSEGPTSPKPFMEHLGSLALYNWLSTGGKSVAPIRWFEDNRPGSWEAEYTSLYVNLYRKSTGLMKWALERLEEVLKEINGLMKGMSRSPRGVHANVPDIWVSRIAKERPSFATFLLSLGSPGMFPCGVSYEGVREEAYFFTGENGAHDILFATAAAVLQIPTPSSADLPELTADADFHAFRPGTHGKFLSWLSGAAAVFNVRSTAIADLCAADAYARCVDQVRSYQWRLWSVQKE</sequence>
<evidence type="ECO:0000256" key="4">
    <source>
        <dbReference type="RuleBase" id="RU369119"/>
    </source>
</evidence>
<accession>A0A6G1I7D7</accession>
<name>A0A6G1I7D7_9PEZI</name>